<evidence type="ECO:0000313" key="11">
    <source>
        <dbReference type="Proteomes" id="UP001445076"/>
    </source>
</evidence>
<evidence type="ECO:0000256" key="9">
    <source>
        <dbReference type="SAM" id="SignalP"/>
    </source>
</evidence>
<keyword evidence="11" id="KW-1185">Reference proteome</keyword>
<proteinExistence type="inferred from homology"/>
<evidence type="ECO:0000256" key="8">
    <source>
        <dbReference type="PIRSR" id="PIRSR019663-1"/>
    </source>
</evidence>
<dbReference type="Proteomes" id="UP001445076">
    <property type="component" value="Unassembled WGS sequence"/>
</dbReference>
<feature type="active site" evidence="8">
    <location>
        <position position="169"/>
    </location>
</feature>
<keyword evidence="5 9" id="KW-0732">Signal</keyword>
<dbReference type="GO" id="GO:0004197">
    <property type="term" value="F:cysteine-type endopeptidase activity"/>
    <property type="evidence" value="ECO:0007669"/>
    <property type="project" value="UniProtKB-EC"/>
</dbReference>
<name>A0AAW0Y8I7_CHEQU</name>
<keyword evidence="6" id="KW-0378">Hydrolase</keyword>
<feature type="non-terminal residue" evidence="10">
    <location>
        <position position="272"/>
    </location>
</feature>
<feature type="active site" description="Nucleophile" evidence="8">
    <location>
        <position position="210"/>
    </location>
</feature>
<dbReference type="PANTHER" id="PTHR12000">
    <property type="entry name" value="HEMOGLOBINASE FAMILY MEMBER"/>
    <property type="match status" value="1"/>
</dbReference>
<gene>
    <name evidence="10" type="ORF">OTU49_003166</name>
</gene>
<evidence type="ECO:0000256" key="5">
    <source>
        <dbReference type="ARBA" id="ARBA00022729"/>
    </source>
</evidence>
<protein>
    <recommendedName>
        <fullName evidence="3">legumain</fullName>
        <ecNumber evidence="3">3.4.22.34</ecNumber>
    </recommendedName>
</protein>
<evidence type="ECO:0000256" key="6">
    <source>
        <dbReference type="ARBA" id="ARBA00022801"/>
    </source>
</evidence>
<evidence type="ECO:0000256" key="3">
    <source>
        <dbReference type="ARBA" id="ARBA00012628"/>
    </source>
</evidence>
<dbReference type="InterPro" id="IPR001096">
    <property type="entry name" value="Peptidase_C13"/>
</dbReference>
<accession>A0AAW0Y8I7</accession>
<dbReference type="PRINTS" id="PR00776">
    <property type="entry name" value="HEMOGLOBNASE"/>
</dbReference>
<dbReference type="PANTHER" id="PTHR12000:SF42">
    <property type="entry name" value="LEGUMAIN"/>
    <property type="match status" value="1"/>
</dbReference>
<feature type="chain" id="PRO_5043743656" description="legumain" evidence="9">
    <location>
        <begin position="18"/>
        <end position="272"/>
    </location>
</feature>
<dbReference type="PIRSF" id="PIRSF019663">
    <property type="entry name" value="Legumain"/>
    <property type="match status" value="1"/>
</dbReference>
<evidence type="ECO:0000256" key="2">
    <source>
        <dbReference type="ARBA" id="ARBA00009941"/>
    </source>
</evidence>
<dbReference type="Pfam" id="PF01650">
    <property type="entry name" value="Peptidase_C13"/>
    <property type="match status" value="1"/>
</dbReference>
<dbReference type="EMBL" id="JARKIK010000003">
    <property type="protein sequence ID" value="KAK8753193.1"/>
    <property type="molecule type" value="Genomic_DNA"/>
</dbReference>
<comment type="similarity">
    <text evidence="2">Belongs to the peptidase C13 family.</text>
</comment>
<dbReference type="GO" id="GO:0051603">
    <property type="term" value="P:proteolysis involved in protein catabolic process"/>
    <property type="evidence" value="ECO:0007669"/>
    <property type="project" value="TreeGrafter"/>
</dbReference>
<sequence length="272" mass="30419">MRHLLVAVALLGTAVTASILVSSETQKLLLQMKEEERENQQQREKEEGNIWAVLVAGSSGWYNYRHQADMCHAYQILHQHGVPDDHIIVMMYDDIANNFQNPTPGVIINRPDGPNVYDGVPKDYIGRDVTPGNFLKVLRGDAEGLRGVGSGRVLKSGPNDRVFINMVDHGAPGIFAFPSDYLQARDLVDTLLSMHRAHTYSQMVIYVESCESGSLFQKLLPDDIEVYALSASGPNEPSYACYEDSTRHTFLGDVFSVKWMEDTDVENLNKET</sequence>
<feature type="signal peptide" evidence="9">
    <location>
        <begin position="1"/>
        <end position="17"/>
    </location>
</feature>
<evidence type="ECO:0000256" key="4">
    <source>
        <dbReference type="ARBA" id="ARBA00022670"/>
    </source>
</evidence>
<dbReference type="GO" id="GO:0006624">
    <property type="term" value="P:vacuolar protein processing"/>
    <property type="evidence" value="ECO:0007669"/>
    <property type="project" value="TreeGrafter"/>
</dbReference>
<organism evidence="10 11">
    <name type="scientific">Cherax quadricarinatus</name>
    <name type="common">Australian red claw crayfish</name>
    <dbReference type="NCBI Taxonomy" id="27406"/>
    <lineage>
        <taxon>Eukaryota</taxon>
        <taxon>Metazoa</taxon>
        <taxon>Ecdysozoa</taxon>
        <taxon>Arthropoda</taxon>
        <taxon>Crustacea</taxon>
        <taxon>Multicrustacea</taxon>
        <taxon>Malacostraca</taxon>
        <taxon>Eumalacostraca</taxon>
        <taxon>Eucarida</taxon>
        <taxon>Decapoda</taxon>
        <taxon>Pleocyemata</taxon>
        <taxon>Astacidea</taxon>
        <taxon>Parastacoidea</taxon>
        <taxon>Parastacidae</taxon>
        <taxon>Cherax</taxon>
    </lineage>
</organism>
<comment type="catalytic activity">
    <reaction evidence="1">
        <text>Hydrolysis of proteins and small molecule substrates at -Asn-|-Xaa- bonds.</text>
        <dbReference type="EC" id="3.4.22.34"/>
    </reaction>
</comment>
<evidence type="ECO:0000256" key="1">
    <source>
        <dbReference type="ARBA" id="ARBA00000810"/>
    </source>
</evidence>
<dbReference type="Gene3D" id="3.40.50.1460">
    <property type="match status" value="1"/>
</dbReference>
<evidence type="ECO:0000256" key="7">
    <source>
        <dbReference type="ARBA" id="ARBA00022807"/>
    </source>
</evidence>
<dbReference type="GO" id="GO:0005773">
    <property type="term" value="C:vacuole"/>
    <property type="evidence" value="ECO:0007669"/>
    <property type="project" value="GOC"/>
</dbReference>
<keyword evidence="7" id="KW-0788">Thiol protease</keyword>
<comment type="caution">
    <text evidence="10">The sequence shown here is derived from an EMBL/GenBank/DDBJ whole genome shotgun (WGS) entry which is preliminary data.</text>
</comment>
<keyword evidence="4" id="KW-0645">Protease</keyword>
<dbReference type="AlphaFoldDB" id="A0AAW0Y8I7"/>
<dbReference type="FunFam" id="3.40.50.1460:FF:000006">
    <property type="entry name" value="Legumain"/>
    <property type="match status" value="1"/>
</dbReference>
<evidence type="ECO:0000313" key="10">
    <source>
        <dbReference type="EMBL" id="KAK8753193.1"/>
    </source>
</evidence>
<reference evidence="10 11" key="1">
    <citation type="journal article" date="2024" name="BMC Genomics">
        <title>Genome assembly of redclaw crayfish (Cherax quadricarinatus) provides insights into its immune adaptation and hypoxia tolerance.</title>
        <authorList>
            <person name="Liu Z."/>
            <person name="Zheng J."/>
            <person name="Li H."/>
            <person name="Fang K."/>
            <person name="Wang S."/>
            <person name="He J."/>
            <person name="Zhou D."/>
            <person name="Weng S."/>
            <person name="Chi M."/>
            <person name="Gu Z."/>
            <person name="He J."/>
            <person name="Li F."/>
            <person name="Wang M."/>
        </authorList>
    </citation>
    <scope>NUCLEOTIDE SEQUENCE [LARGE SCALE GENOMIC DNA]</scope>
    <source>
        <strain evidence="10">ZL_2023a</strain>
    </source>
</reference>
<dbReference type="EC" id="3.4.22.34" evidence="3"/>